<dbReference type="GO" id="GO:0003677">
    <property type="term" value="F:DNA binding"/>
    <property type="evidence" value="ECO:0007669"/>
    <property type="project" value="UniProtKB-KW"/>
</dbReference>
<evidence type="ECO:0000256" key="1">
    <source>
        <dbReference type="ARBA" id="ARBA00023125"/>
    </source>
</evidence>
<keyword evidence="3" id="KW-1185">Reference proteome</keyword>
<protein>
    <recommendedName>
        <fullName evidence="4">Site-specific integrase</fullName>
    </recommendedName>
</protein>
<dbReference type="RefSeq" id="WP_380766114.1">
    <property type="nucleotide sequence ID" value="NZ_JBHLYA010000070.1"/>
</dbReference>
<keyword evidence="1" id="KW-0238">DNA-binding</keyword>
<sequence length="602" mass="67457">MPNDRRIDRRIQRPITAADPVAATQIVIFRDASNGSVQRFDPATLGLPPDMVGPLMAAFRLNDAGATLRTRPARWRALRCFARFLASEGVTSAGQVNAGTIKRYLAFLALPDAEGKRLKRPTIATQLGLIRPLLERAEQADPKLFGSVLAFPYNPVPGSRIHDSKPRLCKEDLQAILMACYEEIDAAWAKFQRCQMIIAALDPPPRAARGESLDSAIWRLHRLTGGIAPTWEQLREAGIAHSRLLRWGWRGGLAEYYHLTTRTVVPFYIALAIQLAANPDPLRVIRRDCLVAHPIDDTRMLVEWLKHKTAPNPKIQRRSFDVRRPRSAPRLIEMLLAMTEPLLPHVPDMDRERLFLVHFLTTSQHRQHDKTAGLMPYSTLSGRIDLFIKHANKRIAEWNREHPDRPRRPLPSFAPGQLRGSVATQHYLASGGDLLATAAILNHRDPVVTDAYVEGPAARRLERETIARLQRMMVTWVIAPKQATKSASVHGSGPVTALFGHRCMMPLEANIGNGMRVCRHLGGCLTCPGLVVPLDAEHCARVLQAQRHLLESRDRIDAERWNLFYAPSLRVLEQNLLPAFAAEILSVAAQQIHRLPALPDIE</sequence>
<evidence type="ECO:0000313" key="3">
    <source>
        <dbReference type="Proteomes" id="UP000590524"/>
    </source>
</evidence>
<dbReference type="EMBL" id="JACIEU010000065">
    <property type="protein sequence ID" value="MBB4152013.1"/>
    <property type="molecule type" value="Genomic_DNA"/>
</dbReference>
<dbReference type="InterPro" id="IPR010998">
    <property type="entry name" value="Integrase_recombinase_N"/>
</dbReference>
<proteinExistence type="predicted"/>
<comment type="caution">
    <text evidence="2">The sequence shown here is derived from an EMBL/GenBank/DDBJ whole genome shotgun (WGS) entry which is preliminary data.</text>
</comment>
<name>A0A7W6LX03_9SPHN</name>
<dbReference type="Proteomes" id="UP000590524">
    <property type="component" value="Unassembled WGS sequence"/>
</dbReference>
<evidence type="ECO:0000313" key="2">
    <source>
        <dbReference type="EMBL" id="MBB4152013.1"/>
    </source>
</evidence>
<organism evidence="2 3">
    <name type="scientific">Sphingobium scionense</name>
    <dbReference type="NCBI Taxonomy" id="1404341"/>
    <lineage>
        <taxon>Bacteria</taxon>
        <taxon>Pseudomonadati</taxon>
        <taxon>Pseudomonadota</taxon>
        <taxon>Alphaproteobacteria</taxon>
        <taxon>Sphingomonadales</taxon>
        <taxon>Sphingomonadaceae</taxon>
        <taxon>Sphingobium</taxon>
    </lineage>
</organism>
<dbReference type="Gene3D" id="1.10.150.130">
    <property type="match status" value="1"/>
</dbReference>
<accession>A0A7W6LX03</accession>
<gene>
    <name evidence="2" type="ORF">GGQ90_005828</name>
</gene>
<reference evidence="2 3" key="1">
    <citation type="submission" date="2020-08" db="EMBL/GenBank/DDBJ databases">
        <title>Genomic Encyclopedia of Type Strains, Phase IV (KMG-IV): sequencing the most valuable type-strain genomes for metagenomic binning, comparative biology and taxonomic classification.</title>
        <authorList>
            <person name="Goeker M."/>
        </authorList>
    </citation>
    <scope>NUCLEOTIDE SEQUENCE [LARGE SCALE GENOMIC DNA]</scope>
    <source>
        <strain evidence="2 3">DSM 19371</strain>
    </source>
</reference>
<evidence type="ECO:0008006" key="4">
    <source>
        <dbReference type="Google" id="ProtNLM"/>
    </source>
</evidence>
<dbReference type="AlphaFoldDB" id="A0A7W6LX03"/>